<dbReference type="KEGG" id="senf:GJR95_36635"/>
<feature type="transmembrane region" description="Helical" evidence="1">
    <location>
        <begin position="12"/>
        <end position="36"/>
    </location>
</feature>
<reference evidence="2 3" key="1">
    <citation type="submission" date="2019-11" db="EMBL/GenBank/DDBJ databases">
        <title>Spirosoma endbachense sp. nov., isolated from a natural salt meadow.</title>
        <authorList>
            <person name="Rojas J."/>
            <person name="Ambika Manirajan B."/>
            <person name="Ratering S."/>
            <person name="Suarez C."/>
            <person name="Geissler-Plaum R."/>
            <person name="Schnell S."/>
        </authorList>
    </citation>
    <scope>NUCLEOTIDE SEQUENCE [LARGE SCALE GENOMIC DNA]</scope>
    <source>
        <strain evidence="2 3">I-24</strain>
    </source>
</reference>
<evidence type="ECO:0000256" key="1">
    <source>
        <dbReference type="SAM" id="Phobius"/>
    </source>
</evidence>
<feature type="transmembrane region" description="Helical" evidence="1">
    <location>
        <begin position="194"/>
        <end position="212"/>
    </location>
</feature>
<feature type="transmembrane region" description="Helical" evidence="1">
    <location>
        <begin position="265"/>
        <end position="286"/>
    </location>
</feature>
<keyword evidence="1" id="KW-0812">Transmembrane</keyword>
<evidence type="ECO:0000313" key="3">
    <source>
        <dbReference type="Proteomes" id="UP000464577"/>
    </source>
</evidence>
<feature type="transmembrane region" description="Helical" evidence="1">
    <location>
        <begin position="100"/>
        <end position="133"/>
    </location>
</feature>
<organism evidence="2 3">
    <name type="scientific">Spirosoma endbachense</name>
    <dbReference type="NCBI Taxonomy" id="2666025"/>
    <lineage>
        <taxon>Bacteria</taxon>
        <taxon>Pseudomonadati</taxon>
        <taxon>Bacteroidota</taxon>
        <taxon>Cytophagia</taxon>
        <taxon>Cytophagales</taxon>
        <taxon>Cytophagaceae</taxon>
        <taxon>Spirosoma</taxon>
    </lineage>
</organism>
<accession>A0A6P1W471</accession>
<feature type="transmembrane region" description="Helical" evidence="1">
    <location>
        <begin position="218"/>
        <end position="239"/>
    </location>
</feature>
<feature type="transmembrane region" description="Helical" evidence="1">
    <location>
        <begin position="364"/>
        <end position="380"/>
    </location>
</feature>
<gene>
    <name evidence="2" type="ORF">GJR95_36635</name>
</gene>
<name>A0A6P1W471_9BACT</name>
<feature type="transmembrane region" description="Helical" evidence="1">
    <location>
        <begin position="401"/>
        <end position="418"/>
    </location>
</feature>
<feature type="transmembrane region" description="Helical" evidence="1">
    <location>
        <begin position="424"/>
        <end position="445"/>
    </location>
</feature>
<protein>
    <recommendedName>
        <fullName evidence="4">YfhO family protein</fullName>
    </recommendedName>
</protein>
<proteinExistence type="predicted"/>
<evidence type="ECO:0008006" key="4">
    <source>
        <dbReference type="Google" id="ProtNLM"/>
    </source>
</evidence>
<feature type="transmembrane region" description="Helical" evidence="1">
    <location>
        <begin position="164"/>
        <end position="182"/>
    </location>
</feature>
<sequence length="640" mass="73409">MELIAPSPFRTHSIYSSLIPIAILVALTLLFGQLVIQNFKEPLSLAEGGDVDQWEYMGYYIANNLTFNPLPHINLTSNQTFYPYGTNHVFQGWAFESNLWYAVLYLVAGLGAWLNFYYLLSIFILTTGTYLLLRSQYGEKKALLASLFVSFFNFYAVNKYPGHFAYAIIHWTVLSIVTDFLLVQRIVFKRPIPIRFILLKGLLLVLCLGQDVAYVLGFALTSFTISSIYGLILLSITSYRNKESLKLQIATVLTSWKNQWVSNPLLHNSLVLLALFFSLLYVPLLWEVYHQASLFHFVDRFAGGHGWTHPARLFLPYFSSYNALLNPLTEWLHDMPEGNGAGSPGWFLLLAGGIGFGQSRRKMIWVYVPLLVFCLLHAFYHPIRVPILQVFPWCRFNRIPARVTVIYPVILTFFALHISFKKDYLQQIVTIILLVIGSIELYSVYSFRYAQKPYHFASTFFPYMDRVKKQPGEAVLDWPFCVIGGNTTGGVEGLCPLYNRTANMYALKRFHTKRTVGQYFGRLHDSQIQPFLKAGWPQLLNHPDTVNIMVAERLTTCFTEQEWRFFTKFYQLNNFAGINLCIDLLPKDCLSVFYARFGRPVAQTVVPGVGRIVFIPKLIVNSDLVNRQKGRLLRLAYSSN</sequence>
<keyword evidence="1" id="KW-1133">Transmembrane helix</keyword>
<keyword evidence="3" id="KW-1185">Reference proteome</keyword>
<dbReference type="EMBL" id="CP045997">
    <property type="protein sequence ID" value="QHW00214.1"/>
    <property type="molecule type" value="Genomic_DNA"/>
</dbReference>
<feature type="transmembrane region" description="Helical" evidence="1">
    <location>
        <begin position="142"/>
        <end position="158"/>
    </location>
</feature>
<dbReference type="RefSeq" id="WP_162390604.1">
    <property type="nucleotide sequence ID" value="NZ_CP045997.1"/>
</dbReference>
<keyword evidence="1" id="KW-0472">Membrane</keyword>
<evidence type="ECO:0000313" key="2">
    <source>
        <dbReference type="EMBL" id="QHW00214.1"/>
    </source>
</evidence>
<dbReference type="Proteomes" id="UP000464577">
    <property type="component" value="Chromosome"/>
</dbReference>
<dbReference type="AlphaFoldDB" id="A0A6P1W471"/>